<keyword evidence="17" id="KW-0175">Coiled coil</keyword>
<dbReference type="EC" id="2.7.13.3" evidence="4"/>
<dbReference type="SMART" id="SM00387">
    <property type="entry name" value="HATPase_c"/>
    <property type="match status" value="1"/>
</dbReference>
<dbReference type="eggNOG" id="COG0745">
    <property type="taxonomic scope" value="Bacteria"/>
</dbReference>
<feature type="domain" description="Histidine kinase" evidence="19">
    <location>
        <begin position="357"/>
        <end position="577"/>
    </location>
</feature>
<gene>
    <name evidence="21" type="ordered locus">Cyan7425_0072</name>
</gene>
<dbReference type="SUPFAM" id="SSF55874">
    <property type="entry name" value="ATPase domain of HSP90 chaperone/DNA topoisomerase II/histidine kinase"/>
    <property type="match status" value="1"/>
</dbReference>
<dbReference type="SUPFAM" id="SSF52172">
    <property type="entry name" value="CheY-like"/>
    <property type="match status" value="1"/>
</dbReference>
<comment type="catalytic activity">
    <reaction evidence="1">
        <text>ATP + protein L-histidine = ADP + protein N-phospho-L-histidine.</text>
        <dbReference type="EC" id="2.7.13.3"/>
    </reaction>
</comment>
<protein>
    <recommendedName>
        <fullName evidence="15">Circadian input-output histidine kinase CikA</fullName>
        <ecNumber evidence="4">2.7.13.3</ecNumber>
    </recommendedName>
</protein>
<keyword evidence="13" id="KW-0902">Two-component regulatory system</keyword>
<evidence type="ECO:0000256" key="6">
    <source>
        <dbReference type="ARBA" id="ARBA00022553"/>
    </source>
</evidence>
<dbReference type="Pfam" id="PF02743">
    <property type="entry name" value="dCache_1"/>
    <property type="match status" value="1"/>
</dbReference>
<keyword evidence="5" id="KW-1003">Cell membrane</keyword>
<sequence length="810" mass="89324">MKLWYQPLTDKVASTFLLLSLVAVAAVSGITFVQAREALKQAAFDRLEVTADLKEEEIKRWFEDQQQDFLLISQSPDVQRNLKILLNPALPAREHEAAAALLSKYWQRAVQLKPSLREIFVINRSNRVLLSTHQQHNGEYVILANVTYFDAVESGNSFAPIFYVSPETGKPAVTFATPIRDQAGVRQGVVLAHLNLNRIDQIVRERAGLGRSGETYLVGSLVSKNTFISGKPSGQQGEAGVSSQGIDAAMSGISGSDLYQNYADVPVIGVFRWLNDQDIALLVEMKQWEAFAPARQLAITVVLVGLISVALLSICVYWLAKQLSLSRLQLENSSRQLEQKAQEAEAANHAKSAFLAHMSHELRTPLNAILGFAQVMERDPLLTHQQQESLAIINRSGEHLLGLINDVLEMSKIEAGQIVLHPGAFDLHELLQTLRDMFQGRAEAKQLALNVNLAADLPRYVISDEGKLRQVLINLLSNAVKFTDQGTVTLEAAYQHHTGANYLTFAVADTGRGIAPEEQEHLFQPFFQSAAGLKTEEGTGLGLSISRQFVDLMGGQISANSQLGQGTVFKFEIKVELAAPVVSDRPVSGRVIGLGPGQSEYRILVVDDRQENRDPLIVLLNAVGFQTQTASNGKEAIERWQTWHPQLIWMDMLMPVMDGYTATRTIKSQPGGKDTVIIALTATAFEEQQAQILAAGCDDFVRKPFREEVIFEKMAAHLGVEYVYASPLPIATQSKTEAALLLAPETLQVMPSDWLARLHQAAIQADAELMAQLLSEVPLEQSQLAQSIALLAEAYRFDEIIDLTRPTSRT</sequence>
<dbReference type="PANTHER" id="PTHR43047">
    <property type="entry name" value="TWO-COMPONENT HISTIDINE PROTEIN KINASE"/>
    <property type="match status" value="1"/>
</dbReference>
<dbReference type="PRINTS" id="PR00344">
    <property type="entry name" value="BCTRLSENSOR"/>
</dbReference>
<feature type="modified residue" description="4-aspartylphosphate" evidence="16">
    <location>
        <position position="651"/>
    </location>
</feature>
<evidence type="ECO:0000256" key="1">
    <source>
        <dbReference type="ARBA" id="ARBA00000085"/>
    </source>
</evidence>
<dbReference type="GO" id="GO:0005524">
    <property type="term" value="F:ATP binding"/>
    <property type="evidence" value="ECO:0007669"/>
    <property type="project" value="UniProtKB-KW"/>
</dbReference>
<dbReference type="KEGG" id="cyn:Cyan7425_0072"/>
<keyword evidence="14 18" id="KW-0472">Membrane</keyword>
<dbReference type="GO" id="GO:0009927">
    <property type="term" value="F:histidine phosphotransfer kinase activity"/>
    <property type="evidence" value="ECO:0007669"/>
    <property type="project" value="TreeGrafter"/>
</dbReference>
<evidence type="ECO:0000256" key="3">
    <source>
        <dbReference type="ARBA" id="ARBA00006402"/>
    </source>
</evidence>
<dbReference type="FunFam" id="1.10.287.130:FF:000004">
    <property type="entry name" value="Ethylene receptor 1"/>
    <property type="match status" value="1"/>
</dbReference>
<dbReference type="PROSITE" id="PS50109">
    <property type="entry name" value="HIS_KIN"/>
    <property type="match status" value="1"/>
</dbReference>
<dbReference type="SUPFAM" id="SSF47384">
    <property type="entry name" value="Homodimeric domain of signal transducing histidine kinase"/>
    <property type="match status" value="1"/>
</dbReference>
<reference evidence="21" key="1">
    <citation type="submission" date="2009-01" db="EMBL/GenBank/DDBJ databases">
        <title>Complete sequence of plasmid2 Cyanothece sp. PCC 7425.</title>
        <authorList>
            <consortium name="US DOE Joint Genome Institute"/>
            <person name="Lucas S."/>
            <person name="Copeland A."/>
            <person name="Lapidus A."/>
            <person name="Glavina del Rio T."/>
            <person name="Dalin E."/>
            <person name="Tice H."/>
            <person name="Bruce D."/>
            <person name="Goodwin L."/>
            <person name="Pitluck S."/>
            <person name="Sims D."/>
            <person name="Meineke L."/>
            <person name="Brettin T."/>
            <person name="Detter J.C."/>
            <person name="Han C."/>
            <person name="Larimer F."/>
            <person name="Land M."/>
            <person name="Hauser L."/>
            <person name="Kyrpides N."/>
            <person name="Ovchinnikova G."/>
            <person name="Liberton M."/>
            <person name="Stoeckel J."/>
            <person name="Banerjee A."/>
            <person name="Singh A."/>
            <person name="Page L."/>
            <person name="Sato H."/>
            <person name="Zhao L."/>
            <person name="Sherman L."/>
            <person name="Pakrasi H."/>
            <person name="Richardson P."/>
        </authorList>
    </citation>
    <scope>NUCLEOTIDE SEQUENCE</scope>
    <source>
        <strain evidence="21">PCC 7425</strain>
        <plasmid evidence="21">pP742502</plasmid>
    </source>
</reference>
<proteinExistence type="inferred from homology"/>
<organism evidence="21">
    <name type="scientific">Cyanothece sp. (strain PCC 7425 / ATCC 29141)</name>
    <dbReference type="NCBI Taxonomy" id="395961"/>
    <lineage>
        <taxon>Bacteria</taxon>
        <taxon>Bacillati</taxon>
        <taxon>Cyanobacteriota</taxon>
        <taxon>Cyanophyceae</taxon>
        <taxon>Gomontiellales</taxon>
        <taxon>Cyanothecaceae</taxon>
        <taxon>Cyanothece</taxon>
    </lineage>
</organism>
<dbReference type="InterPro" id="IPR036097">
    <property type="entry name" value="HisK_dim/P_sf"/>
</dbReference>
<geneLocation type="plasmid" evidence="21">
    <name>pP742502</name>
</geneLocation>
<dbReference type="Gene3D" id="1.10.287.130">
    <property type="match status" value="1"/>
</dbReference>
<evidence type="ECO:0000259" key="19">
    <source>
        <dbReference type="PROSITE" id="PS50109"/>
    </source>
</evidence>
<evidence type="ECO:0000256" key="18">
    <source>
        <dbReference type="SAM" id="Phobius"/>
    </source>
</evidence>
<accession>B8HZD3</accession>
<dbReference type="SMART" id="SM00388">
    <property type="entry name" value="HisKA"/>
    <property type="match status" value="1"/>
</dbReference>
<keyword evidence="9" id="KW-0547">Nucleotide-binding</keyword>
<dbReference type="PROSITE" id="PS50110">
    <property type="entry name" value="RESPONSE_REGULATORY"/>
    <property type="match status" value="1"/>
</dbReference>
<dbReference type="Gene3D" id="3.30.565.10">
    <property type="entry name" value="Histidine kinase-like ATPase, C-terminal domain"/>
    <property type="match status" value="1"/>
</dbReference>
<evidence type="ECO:0000256" key="7">
    <source>
        <dbReference type="ARBA" id="ARBA00022679"/>
    </source>
</evidence>
<dbReference type="PANTHER" id="PTHR43047:SF72">
    <property type="entry name" value="OSMOSENSING HISTIDINE PROTEIN KINASE SLN1"/>
    <property type="match status" value="1"/>
</dbReference>
<evidence type="ECO:0000256" key="5">
    <source>
        <dbReference type="ARBA" id="ARBA00022475"/>
    </source>
</evidence>
<feature type="transmembrane region" description="Helical" evidence="18">
    <location>
        <begin position="297"/>
        <end position="320"/>
    </location>
</feature>
<evidence type="ECO:0000256" key="17">
    <source>
        <dbReference type="SAM" id="Coils"/>
    </source>
</evidence>
<evidence type="ECO:0000256" key="9">
    <source>
        <dbReference type="ARBA" id="ARBA00022741"/>
    </source>
</evidence>
<dbReference type="HOGENOM" id="CLU_000445_114_10_3"/>
<dbReference type="Gene3D" id="3.40.50.2300">
    <property type="match status" value="1"/>
</dbReference>
<dbReference type="InterPro" id="IPR036890">
    <property type="entry name" value="HATPase_C_sf"/>
</dbReference>
<dbReference type="FunFam" id="3.30.565.10:FF:000010">
    <property type="entry name" value="Sensor histidine kinase RcsC"/>
    <property type="match status" value="1"/>
</dbReference>
<dbReference type="InterPro" id="IPR029151">
    <property type="entry name" value="Sensor-like_sf"/>
</dbReference>
<dbReference type="InterPro" id="IPR001789">
    <property type="entry name" value="Sig_transdc_resp-reg_receiver"/>
</dbReference>
<dbReference type="OrthoDB" id="502671at2"/>
<dbReference type="CDD" id="cd18773">
    <property type="entry name" value="PDC1_HK_sensor"/>
    <property type="match status" value="1"/>
</dbReference>
<dbReference type="InterPro" id="IPR003661">
    <property type="entry name" value="HisK_dim/P_dom"/>
</dbReference>
<feature type="domain" description="Response regulatory" evidence="20">
    <location>
        <begin position="602"/>
        <end position="718"/>
    </location>
</feature>
<evidence type="ECO:0000256" key="16">
    <source>
        <dbReference type="PROSITE-ProRule" id="PRU00169"/>
    </source>
</evidence>
<dbReference type="Pfam" id="PF02518">
    <property type="entry name" value="HATPase_c"/>
    <property type="match status" value="1"/>
</dbReference>
<evidence type="ECO:0000256" key="4">
    <source>
        <dbReference type="ARBA" id="ARBA00012438"/>
    </source>
</evidence>
<dbReference type="InterPro" id="IPR011006">
    <property type="entry name" value="CheY-like_superfamily"/>
</dbReference>
<evidence type="ECO:0000256" key="13">
    <source>
        <dbReference type="ARBA" id="ARBA00023012"/>
    </source>
</evidence>
<evidence type="ECO:0000256" key="2">
    <source>
        <dbReference type="ARBA" id="ARBA00004651"/>
    </source>
</evidence>
<dbReference type="CDD" id="cd17546">
    <property type="entry name" value="REC_hyHK_CKI1_RcsC-like"/>
    <property type="match status" value="1"/>
</dbReference>
<dbReference type="AlphaFoldDB" id="B8HZD3"/>
<keyword evidence="8 18" id="KW-0812">Transmembrane</keyword>
<dbReference type="SMART" id="SM00448">
    <property type="entry name" value="REC"/>
    <property type="match status" value="1"/>
</dbReference>
<dbReference type="Pfam" id="PF00512">
    <property type="entry name" value="HisKA"/>
    <property type="match status" value="1"/>
</dbReference>
<keyword evidence="21" id="KW-0614">Plasmid</keyword>
<dbReference type="SUPFAM" id="SSF103190">
    <property type="entry name" value="Sensory domain-like"/>
    <property type="match status" value="1"/>
</dbReference>
<name>B8HZD3_CYAP4</name>
<evidence type="ECO:0000313" key="21">
    <source>
        <dbReference type="EMBL" id="ACL47781.1"/>
    </source>
</evidence>
<dbReference type="eggNOG" id="COG2205">
    <property type="taxonomic scope" value="Bacteria"/>
</dbReference>
<dbReference type="GO" id="GO:0000155">
    <property type="term" value="F:phosphorelay sensor kinase activity"/>
    <property type="evidence" value="ECO:0007669"/>
    <property type="project" value="InterPro"/>
</dbReference>
<dbReference type="CDD" id="cd16922">
    <property type="entry name" value="HATPase_EvgS-ArcB-TorS-like"/>
    <property type="match status" value="1"/>
</dbReference>
<evidence type="ECO:0000256" key="10">
    <source>
        <dbReference type="ARBA" id="ARBA00022777"/>
    </source>
</evidence>
<keyword evidence="10 21" id="KW-0418">Kinase</keyword>
<dbReference type="InterPro" id="IPR005467">
    <property type="entry name" value="His_kinase_dom"/>
</dbReference>
<evidence type="ECO:0000256" key="14">
    <source>
        <dbReference type="ARBA" id="ARBA00023136"/>
    </source>
</evidence>
<dbReference type="InterPro" id="IPR004358">
    <property type="entry name" value="Sig_transdc_His_kin-like_C"/>
</dbReference>
<evidence type="ECO:0000256" key="11">
    <source>
        <dbReference type="ARBA" id="ARBA00022840"/>
    </source>
</evidence>
<evidence type="ECO:0000256" key="15">
    <source>
        <dbReference type="ARBA" id="ARBA00074306"/>
    </source>
</evidence>
<evidence type="ECO:0000259" key="20">
    <source>
        <dbReference type="PROSITE" id="PS50110"/>
    </source>
</evidence>
<dbReference type="EMBL" id="CP001346">
    <property type="protein sequence ID" value="ACL47781.1"/>
    <property type="molecule type" value="Genomic_DNA"/>
</dbReference>
<dbReference type="GO" id="GO:0005886">
    <property type="term" value="C:plasma membrane"/>
    <property type="evidence" value="ECO:0007669"/>
    <property type="project" value="UniProtKB-SubCell"/>
</dbReference>
<dbReference type="Gene3D" id="3.30.450.20">
    <property type="entry name" value="PAS domain"/>
    <property type="match status" value="1"/>
</dbReference>
<dbReference type="InterPro" id="IPR003594">
    <property type="entry name" value="HATPase_dom"/>
</dbReference>
<comment type="similarity">
    <text evidence="3">In the N-terminal section; belongs to the phytochrome family.</text>
</comment>
<keyword evidence="7 21" id="KW-0808">Transferase</keyword>
<comment type="subcellular location">
    <subcellularLocation>
        <location evidence="2">Cell membrane</location>
        <topology evidence="2">Multi-pass membrane protein</topology>
    </subcellularLocation>
</comment>
<keyword evidence="6 16" id="KW-0597">Phosphoprotein</keyword>
<keyword evidence="11" id="KW-0067">ATP-binding</keyword>
<feature type="coiled-coil region" evidence="17">
    <location>
        <begin position="320"/>
        <end position="350"/>
    </location>
</feature>
<dbReference type="CDD" id="cd00082">
    <property type="entry name" value="HisKA"/>
    <property type="match status" value="1"/>
</dbReference>
<evidence type="ECO:0000256" key="8">
    <source>
        <dbReference type="ARBA" id="ARBA00022692"/>
    </source>
</evidence>
<dbReference type="InterPro" id="IPR033479">
    <property type="entry name" value="dCache_1"/>
</dbReference>
<dbReference type="Pfam" id="PF00072">
    <property type="entry name" value="Response_reg"/>
    <property type="match status" value="1"/>
</dbReference>
<keyword evidence="12 18" id="KW-1133">Transmembrane helix</keyword>
<evidence type="ECO:0000256" key="12">
    <source>
        <dbReference type="ARBA" id="ARBA00022989"/>
    </source>
</evidence>